<dbReference type="InterPro" id="IPR016143">
    <property type="entry name" value="Citrate_synth-like_sm_a-sub"/>
</dbReference>
<evidence type="ECO:0000256" key="2">
    <source>
        <dbReference type="ARBA" id="ARBA00022679"/>
    </source>
</evidence>
<dbReference type="GO" id="GO:0005975">
    <property type="term" value="P:carbohydrate metabolic process"/>
    <property type="evidence" value="ECO:0007669"/>
    <property type="project" value="TreeGrafter"/>
</dbReference>
<dbReference type="PRINTS" id="PR00143">
    <property type="entry name" value="CITRTSNTHASE"/>
</dbReference>
<dbReference type="InterPro" id="IPR002020">
    <property type="entry name" value="Citrate_synthase"/>
</dbReference>
<dbReference type="GO" id="GO:0006099">
    <property type="term" value="P:tricarboxylic acid cycle"/>
    <property type="evidence" value="ECO:0007669"/>
    <property type="project" value="TreeGrafter"/>
</dbReference>
<dbReference type="Proteomes" id="UP001162131">
    <property type="component" value="Unassembled WGS sequence"/>
</dbReference>
<protein>
    <recommendedName>
        <fullName evidence="3">Citrate synthase</fullName>
    </recommendedName>
</protein>
<dbReference type="PANTHER" id="PTHR11739:SF8">
    <property type="entry name" value="CITRATE SYNTHASE, MITOCHONDRIAL"/>
    <property type="match status" value="1"/>
</dbReference>
<evidence type="ECO:0000313" key="5">
    <source>
        <dbReference type="Proteomes" id="UP001162131"/>
    </source>
</evidence>
<accession>A0AAU9JFY9</accession>
<comment type="similarity">
    <text evidence="1 3">Belongs to the citrate synthase family.</text>
</comment>
<dbReference type="Gene3D" id="1.10.580.10">
    <property type="entry name" value="Citrate Synthase, domain 1"/>
    <property type="match status" value="1"/>
</dbReference>
<name>A0AAU9JFY9_9CILI</name>
<gene>
    <name evidence="4" type="ORF">BSTOLATCC_MIC40590</name>
</gene>
<dbReference type="NCBIfam" id="NF007128">
    <property type="entry name" value="PRK09569.1"/>
    <property type="match status" value="1"/>
</dbReference>
<proteinExistence type="inferred from homology"/>
<comment type="caution">
    <text evidence="4">The sequence shown here is derived from an EMBL/GenBank/DDBJ whole genome shotgun (WGS) entry which is preliminary data.</text>
</comment>
<dbReference type="EMBL" id="CAJZBQ010000040">
    <property type="protein sequence ID" value="CAG9326157.1"/>
    <property type="molecule type" value="Genomic_DNA"/>
</dbReference>
<dbReference type="Pfam" id="PF00285">
    <property type="entry name" value="Citrate_synt"/>
    <property type="match status" value="1"/>
</dbReference>
<dbReference type="Gene3D" id="1.10.230.10">
    <property type="entry name" value="Cytochrome P450-Terp, domain 2"/>
    <property type="match status" value="1"/>
</dbReference>
<evidence type="ECO:0000256" key="1">
    <source>
        <dbReference type="ARBA" id="ARBA00010566"/>
    </source>
</evidence>
<dbReference type="AlphaFoldDB" id="A0AAU9JFY9"/>
<dbReference type="InterPro" id="IPR019810">
    <property type="entry name" value="Citrate_synthase_AS"/>
</dbReference>
<dbReference type="InterPro" id="IPR016142">
    <property type="entry name" value="Citrate_synth-like_lrg_a-sub"/>
</dbReference>
<keyword evidence="2 3" id="KW-0808">Transferase</keyword>
<dbReference type="InterPro" id="IPR036969">
    <property type="entry name" value="Citrate_synthase_sf"/>
</dbReference>
<dbReference type="PROSITE" id="PS00480">
    <property type="entry name" value="CITRATE_SYNTHASE"/>
    <property type="match status" value="1"/>
</dbReference>
<reference evidence="4" key="1">
    <citation type="submission" date="2021-09" db="EMBL/GenBank/DDBJ databases">
        <authorList>
            <consortium name="AG Swart"/>
            <person name="Singh M."/>
            <person name="Singh A."/>
            <person name="Seah K."/>
            <person name="Emmerich C."/>
        </authorList>
    </citation>
    <scope>NUCLEOTIDE SEQUENCE</scope>
    <source>
        <strain evidence="4">ATCC30299</strain>
    </source>
</reference>
<dbReference type="GO" id="GO:0046912">
    <property type="term" value="F:acyltransferase activity, acyl groups converted into alkyl on transfer"/>
    <property type="evidence" value="ECO:0007669"/>
    <property type="project" value="InterPro"/>
</dbReference>
<organism evidence="4 5">
    <name type="scientific">Blepharisma stoltei</name>
    <dbReference type="NCBI Taxonomy" id="1481888"/>
    <lineage>
        <taxon>Eukaryota</taxon>
        <taxon>Sar</taxon>
        <taxon>Alveolata</taxon>
        <taxon>Ciliophora</taxon>
        <taxon>Postciliodesmatophora</taxon>
        <taxon>Heterotrichea</taxon>
        <taxon>Heterotrichida</taxon>
        <taxon>Blepharismidae</taxon>
        <taxon>Blepharisma</taxon>
    </lineage>
</organism>
<dbReference type="PANTHER" id="PTHR11739">
    <property type="entry name" value="CITRATE SYNTHASE"/>
    <property type="match status" value="1"/>
</dbReference>
<dbReference type="GO" id="GO:0005759">
    <property type="term" value="C:mitochondrial matrix"/>
    <property type="evidence" value="ECO:0007669"/>
    <property type="project" value="TreeGrafter"/>
</dbReference>
<evidence type="ECO:0000313" key="4">
    <source>
        <dbReference type="EMBL" id="CAG9326157.1"/>
    </source>
</evidence>
<sequence length="443" mass="49701">MACKLLVRKFQSLRVILEEKITVNRERVAKLRRDNGETVIDQITADQIVKGMRGMRALVNETSTLDPYSGIKFRGLTIPECQARLPKKHNQPLPESVYWLLLTGDIPTPSQAEELRSELASRASLPQHIEDMLNSLPKSLHPMVQLSIGVNSLCEGNQFDKAFKSDCKRADYWKSALEDALNLVAKIPRIAAIIYRNAFKDGKICAPSQSCDLAENLGRMLGWDDPNFFELLRLYLTLHSDHEGGNVSAHTTHLVGSGLCDVFRSYSSGLNALAGPLHGLANQEVLKWLIELWKIVGDNPTEDDIRKYVEGTMKKGQVVPGYGHAVLRVPDPRFLIELEYKKNYIQNDPLLNIVELCYKVIPDMLKQQGKAKNPYPNVDAGSGALLHHYGLREYEFFTVLFGVSRAIGCSASQVWDRALLLPIERPISLTLESLEELVQQAKS</sequence>
<dbReference type="SUPFAM" id="SSF48256">
    <property type="entry name" value="Citrate synthase"/>
    <property type="match status" value="1"/>
</dbReference>
<keyword evidence="5" id="KW-1185">Reference proteome</keyword>
<evidence type="ECO:0000256" key="3">
    <source>
        <dbReference type="RuleBase" id="RU000441"/>
    </source>
</evidence>